<gene>
    <name evidence="5" type="ORF">QE399_002648</name>
</gene>
<evidence type="ECO:0000256" key="3">
    <source>
        <dbReference type="SAM" id="MobiDB-lite"/>
    </source>
</evidence>
<dbReference type="Pfam" id="PF00571">
    <property type="entry name" value="CBS"/>
    <property type="match status" value="2"/>
</dbReference>
<dbReference type="EMBL" id="JAVIZX010000001">
    <property type="protein sequence ID" value="MDR6214959.1"/>
    <property type="molecule type" value="Genomic_DNA"/>
</dbReference>
<dbReference type="InterPro" id="IPR051462">
    <property type="entry name" value="CBS_domain-containing"/>
</dbReference>
<dbReference type="PROSITE" id="PS51371">
    <property type="entry name" value="CBS"/>
    <property type="match status" value="2"/>
</dbReference>
<name>A0ABU1IFB9_9BURK</name>
<evidence type="ECO:0000313" key="6">
    <source>
        <dbReference type="Proteomes" id="UP001267710"/>
    </source>
</evidence>
<keyword evidence="2" id="KW-0129">CBS domain</keyword>
<feature type="domain" description="CBS" evidence="4">
    <location>
        <begin position="71"/>
        <end position="130"/>
    </location>
</feature>
<dbReference type="PANTHER" id="PTHR48108:SF34">
    <property type="entry name" value="CBS DOMAIN-CONTAINING PROTEIN YHCV"/>
    <property type="match status" value="1"/>
</dbReference>
<evidence type="ECO:0000256" key="1">
    <source>
        <dbReference type="ARBA" id="ARBA00022737"/>
    </source>
</evidence>
<dbReference type="InterPro" id="IPR000644">
    <property type="entry name" value="CBS_dom"/>
</dbReference>
<protein>
    <submittedName>
        <fullName evidence="5">CBS domain-containing protein</fullName>
    </submittedName>
</protein>
<feature type="domain" description="CBS" evidence="4">
    <location>
        <begin position="8"/>
        <end position="66"/>
    </location>
</feature>
<dbReference type="RefSeq" id="WP_309829256.1">
    <property type="nucleotide sequence ID" value="NZ_JAVIZX010000001.1"/>
</dbReference>
<sequence>MQTVSDIMTRGVRTMAPTDSLTFAAQAMRELNVGSLPVCDRNRLVGLVTDRDIVVRALAEERAHARIGDVMTEEPLYCFEDEPLEQALTTMRGQQIRRMPVVDRDKRLVGIVAMADVATGADVQQGADALRAISEPAAPDRSSQSAAAGPAGGGQTD</sequence>
<dbReference type="SMART" id="SM00116">
    <property type="entry name" value="CBS"/>
    <property type="match status" value="2"/>
</dbReference>
<keyword evidence="6" id="KW-1185">Reference proteome</keyword>
<dbReference type="Proteomes" id="UP001267710">
    <property type="component" value="Unassembled WGS sequence"/>
</dbReference>
<organism evidence="5 6">
    <name type="scientific">Paracidovorax wautersii</name>
    <dbReference type="NCBI Taxonomy" id="1177982"/>
    <lineage>
        <taxon>Bacteria</taxon>
        <taxon>Pseudomonadati</taxon>
        <taxon>Pseudomonadota</taxon>
        <taxon>Betaproteobacteria</taxon>
        <taxon>Burkholderiales</taxon>
        <taxon>Comamonadaceae</taxon>
        <taxon>Paracidovorax</taxon>
    </lineage>
</organism>
<reference evidence="5 6" key="1">
    <citation type="submission" date="2023-08" db="EMBL/GenBank/DDBJ databases">
        <title>Functional and genomic diversity of the sorghum phyllosphere microbiome.</title>
        <authorList>
            <person name="Shade A."/>
        </authorList>
    </citation>
    <scope>NUCLEOTIDE SEQUENCE [LARGE SCALE GENOMIC DNA]</scope>
    <source>
        <strain evidence="5 6">SORGH_AS_0335</strain>
    </source>
</reference>
<evidence type="ECO:0000313" key="5">
    <source>
        <dbReference type="EMBL" id="MDR6214959.1"/>
    </source>
</evidence>
<proteinExistence type="predicted"/>
<evidence type="ECO:0000259" key="4">
    <source>
        <dbReference type="PROSITE" id="PS51371"/>
    </source>
</evidence>
<accession>A0ABU1IFB9</accession>
<dbReference type="InterPro" id="IPR046342">
    <property type="entry name" value="CBS_dom_sf"/>
</dbReference>
<keyword evidence="1" id="KW-0677">Repeat</keyword>
<dbReference type="Gene3D" id="3.10.580.10">
    <property type="entry name" value="CBS-domain"/>
    <property type="match status" value="1"/>
</dbReference>
<dbReference type="PANTHER" id="PTHR48108">
    <property type="entry name" value="CBS DOMAIN-CONTAINING PROTEIN CBSX2, CHLOROPLASTIC"/>
    <property type="match status" value="1"/>
</dbReference>
<comment type="caution">
    <text evidence="5">The sequence shown here is derived from an EMBL/GenBank/DDBJ whole genome shotgun (WGS) entry which is preliminary data.</text>
</comment>
<feature type="region of interest" description="Disordered" evidence="3">
    <location>
        <begin position="132"/>
        <end position="157"/>
    </location>
</feature>
<dbReference type="SUPFAM" id="SSF54631">
    <property type="entry name" value="CBS-domain pair"/>
    <property type="match status" value="1"/>
</dbReference>
<dbReference type="CDD" id="cd04622">
    <property type="entry name" value="CBS_pair_HRP1_like"/>
    <property type="match status" value="1"/>
</dbReference>
<evidence type="ECO:0000256" key="2">
    <source>
        <dbReference type="PROSITE-ProRule" id="PRU00703"/>
    </source>
</evidence>